<dbReference type="InterPro" id="IPR011059">
    <property type="entry name" value="Metal-dep_hydrolase_composite"/>
</dbReference>
<dbReference type="STRING" id="1643428.GCA_001442855_00854"/>
<dbReference type="Proteomes" id="UP000320623">
    <property type="component" value="Unassembled WGS sequence"/>
</dbReference>
<dbReference type="EMBL" id="FAOO01000005">
    <property type="protein sequence ID" value="CUU04000.1"/>
    <property type="molecule type" value="Genomic_DNA"/>
</dbReference>
<proteinExistence type="predicted"/>
<dbReference type="InterPro" id="IPR013108">
    <property type="entry name" value="Amidohydro_3"/>
</dbReference>
<dbReference type="PANTHER" id="PTHR22642:SF2">
    <property type="entry name" value="PROTEIN LONG AFTER FAR-RED 3"/>
    <property type="match status" value="1"/>
</dbReference>
<keyword evidence="3" id="KW-1185">Reference proteome</keyword>
<evidence type="ECO:0000259" key="1">
    <source>
        <dbReference type="Pfam" id="PF07969"/>
    </source>
</evidence>
<organism evidence="2 3">
    <name type="scientific">Candidatus Thermokryptus mobilis</name>
    <dbReference type="NCBI Taxonomy" id="1643428"/>
    <lineage>
        <taxon>Bacteria</taxon>
        <taxon>Pseudomonadati</taxon>
        <taxon>Candidatus Kryptoniota</taxon>
        <taxon>Candidatus Thermokryptus</taxon>
    </lineage>
</organism>
<protein>
    <recommendedName>
        <fullName evidence="1">Amidohydrolase 3 domain-containing protein</fullName>
    </recommendedName>
</protein>
<dbReference type="InterPro" id="IPR032466">
    <property type="entry name" value="Metal_Hydrolase"/>
</dbReference>
<dbReference type="Gene3D" id="3.10.310.70">
    <property type="match status" value="1"/>
</dbReference>
<dbReference type="InterPro" id="IPR033932">
    <property type="entry name" value="YtcJ-like"/>
</dbReference>
<dbReference type="Pfam" id="PF07969">
    <property type="entry name" value="Amidohydro_3"/>
    <property type="match status" value="1"/>
</dbReference>
<dbReference type="GO" id="GO:0016810">
    <property type="term" value="F:hydrolase activity, acting on carbon-nitrogen (but not peptide) bonds"/>
    <property type="evidence" value="ECO:0007669"/>
    <property type="project" value="InterPro"/>
</dbReference>
<dbReference type="SUPFAM" id="SSF51556">
    <property type="entry name" value="Metallo-dependent hydrolases"/>
    <property type="match status" value="1"/>
</dbReference>
<dbReference type="Gene3D" id="2.30.40.10">
    <property type="entry name" value="Urease, subunit C, domain 1"/>
    <property type="match status" value="1"/>
</dbReference>
<dbReference type="SUPFAM" id="SSF51338">
    <property type="entry name" value="Composite domain of metallo-dependent hydrolases"/>
    <property type="match status" value="1"/>
</dbReference>
<evidence type="ECO:0000313" key="3">
    <source>
        <dbReference type="Proteomes" id="UP000320623"/>
    </source>
</evidence>
<accession>A0A0S4MYH1</accession>
<dbReference type="CDD" id="cd01300">
    <property type="entry name" value="YtcJ_like"/>
    <property type="match status" value="1"/>
</dbReference>
<dbReference type="AlphaFoldDB" id="A0A0S4MYH1"/>
<evidence type="ECO:0000313" key="2">
    <source>
        <dbReference type="EMBL" id="CUU04000.1"/>
    </source>
</evidence>
<sequence>MRFKIFILAFFISQQILISQMPKADIIFINGKIWTVDKSKPIAQAVAVLGDKIIGVGTNTEIKKYAGKNTKVVDLKGRLMLPGFIDDHTHFVSGGFQLMSVDLRDAKTPDEFAKRIKEYAEKNPGRWITGGDWDHELWGGELPRKEWIDQFTQQNPVFVTRYDGHMGLANSAALKLAGITRETPDPPGGLIVRDENGEPTGILKDEAMSLVYRVIPEPTLEERINAIKLALEEAKKLGLTGIHDIGTSDDLRAYQELYKRGELTIRVYLRLPISQWEDLAKLGIQVPFGNEFIRIGSLKAFADGSLGSMTALFFDPYNEDPNTRGLATDIVQDGRLEKWATEADKAKLQLSIHAIGDSANSLVLSIFEKIVEKNPTWDRRFRIEHAQHIHPKDFQRFKKLNVIASMQPYHAIDDGRWAEKRIGKERCRTSYAFRTFLDSGVKLCFGSDWNVAPLSPILGIYAAVTRQTLDGKHPEGWFPEQKITVEEAVECYTINNAYAEFAENEKGSISVGKLADFVVLSEDIFKISPERIKDVSVLMTVLGGKIIYQSESF</sequence>
<name>A0A0S4MYH1_9BACT</name>
<dbReference type="RefSeq" id="WP_235894684.1">
    <property type="nucleotide sequence ID" value="NZ_FAOO01000005.1"/>
</dbReference>
<dbReference type="Gene3D" id="3.20.20.140">
    <property type="entry name" value="Metal-dependent hydrolases"/>
    <property type="match status" value="1"/>
</dbReference>
<feature type="domain" description="Amidohydrolase 3" evidence="1">
    <location>
        <begin position="71"/>
        <end position="548"/>
    </location>
</feature>
<gene>
    <name evidence="2" type="ORF">JGI1_00877</name>
</gene>
<dbReference type="PANTHER" id="PTHR22642">
    <property type="entry name" value="IMIDAZOLONEPROPIONASE"/>
    <property type="match status" value="1"/>
</dbReference>
<reference evidence="3" key="1">
    <citation type="submission" date="2015-11" db="EMBL/GenBank/DDBJ databases">
        <authorList>
            <person name="Varghese N."/>
        </authorList>
    </citation>
    <scope>NUCLEOTIDE SEQUENCE [LARGE SCALE GENOMIC DNA]</scope>
</reference>